<evidence type="ECO:0000313" key="6">
    <source>
        <dbReference type="EMBL" id="VBB44374.1"/>
    </source>
</evidence>
<dbReference type="Gene3D" id="1.25.40.10">
    <property type="entry name" value="Tetratricopeptide repeat domain"/>
    <property type="match status" value="2"/>
</dbReference>
<dbReference type="PANTHER" id="PTHR45586:SF1">
    <property type="entry name" value="LIPOPOLYSACCHARIDE ASSEMBLY PROTEIN B"/>
    <property type="match status" value="1"/>
</dbReference>
<keyword evidence="3 4" id="KW-0802">TPR repeat</keyword>
<dbReference type="EMBL" id="UPXX01000027">
    <property type="protein sequence ID" value="VBB44374.1"/>
    <property type="molecule type" value="Genomic_DNA"/>
</dbReference>
<evidence type="ECO:0000256" key="4">
    <source>
        <dbReference type="PROSITE-ProRule" id="PRU00339"/>
    </source>
</evidence>
<evidence type="ECO:0000256" key="2">
    <source>
        <dbReference type="ARBA" id="ARBA00022737"/>
    </source>
</evidence>
<feature type="repeat" description="TPR" evidence="4">
    <location>
        <begin position="89"/>
        <end position="122"/>
    </location>
</feature>
<gene>
    <name evidence="6" type="ORF">TRIP_B330480</name>
</gene>
<dbReference type="Pfam" id="PF13176">
    <property type="entry name" value="TPR_7"/>
    <property type="match status" value="1"/>
</dbReference>
<dbReference type="InterPro" id="IPR019734">
    <property type="entry name" value="TPR_rpt"/>
</dbReference>
<evidence type="ECO:0000256" key="1">
    <source>
        <dbReference type="ARBA" id="ARBA00022723"/>
    </source>
</evidence>
<keyword evidence="2" id="KW-0677">Repeat</keyword>
<dbReference type="AlphaFoldDB" id="A0A653A8T2"/>
<proteinExistence type="predicted"/>
<dbReference type="GO" id="GO:0046872">
    <property type="term" value="F:metal ion binding"/>
    <property type="evidence" value="ECO:0007669"/>
    <property type="project" value="UniProtKB-KW"/>
</dbReference>
<dbReference type="Pfam" id="PF18073">
    <property type="entry name" value="Zn_ribbon_LapB"/>
    <property type="match status" value="1"/>
</dbReference>
<dbReference type="InterPro" id="IPR051012">
    <property type="entry name" value="CellSynth/LPSAsmb/PSIAsmb"/>
</dbReference>
<dbReference type="InterPro" id="IPR011990">
    <property type="entry name" value="TPR-like_helical_dom_sf"/>
</dbReference>
<feature type="repeat" description="TPR" evidence="4">
    <location>
        <begin position="162"/>
        <end position="195"/>
    </location>
</feature>
<dbReference type="PANTHER" id="PTHR45586">
    <property type="entry name" value="TPR REPEAT-CONTAINING PROTEIN PA4667"/>
    <property type="match status" value="1"/>
</dbReference>
<protein>
    <submittedName>
        <fullName evidence="6">Tetratricopeptide repeat protein</fullName>
    </submittedName>
</protein>
<keyword evidence="1" id="KW-0479">Metal-binding</keyword>
<sequence>MGFWRSRKDRRLKKEKEDPAFFKGIQYILSNDQDHAIEEFTKSVKVNSDTIETYVALGNLYRSKGDIDRAIRIRQSIMLRPNVEEPIRLRALYDLGLDYRKGGFLNRALKTFLEVAHKDPGNLENLQEIERIYEELRDWEKAYNIRQRIAKWMREDQGHILAHHLVEAGKVYQEQGDYQRAKSAYNKALSADKACVDAYLHLGDLYFDREDYKKAIAIWKKIFEVAPDFLFLCYNRLERACSRMENLKPIGDFLKECVEKRPDAFGHMALARYFHAEKDGAAALAETEKALELNPSLWEARRFKGRLLLDEGRTEEALAEYERLLDLLTLPFLSFQCERCGFEPKELLWQCPQCRHWDSIRPVDNRRKATVAIQSGAPDPVAVNGDPHP</sequence>
<dbReference type="SUPFAM" id="SSF48452">
    <property type="entry name" value="TPR-like"/>
    <property type="match status" value="2"/>
</dbReference>
<evidence type="ECO:0000256" key="3">
    <source>
        <dbReference type="ARBA" id="ARBA00022803"/>
    </source>
</evidence>
<dbReference type="SMART" id="SM00028">
    <property type="entry name" value="TPR"/>
    <property type="match status" value="7"/>
</dbReference>
<feature type="domain" description="LapB rubredoxin metal binding" evidence="5">
    <location>
        <begin position="335"/>
        <end position="362"/>
    </location>
</feature>
<dbReference type="InterPro" id="IPR041166">
    <property type="entry name" value="Rubredoxin_2"/>
</dbReference>
<reference evidence="6" key="1">
    <citation type="submission" date="2018-07" db="EMBL/GenBank/DDBJ databases">
        <authorList>
            <consortium name="Genoscope - CEA"/>
            <person name="William W."/>
        </authorList>
    </citation>
    <scope>NUCLEOTIDE SEQUENCE</scope>
    <source>
        <strain evidence="6">IK1</strain>
    </source>
</reference>
<evidence type="ECO:0000259" key="5">
    <source>
        <dbReference type="Pfam" id="PF18073"/>
    </source>
</evidence>
<dbReference type="Pfam" id="PF13432">
    <property type="entry name" value="TPR_16"/>
    <property type="match status" value="2"/>
</dbReference>
<feature type="repeat" description="TPR" evidence="4">
    <location>
        <begin position="196"/>
        <end position="229"/>
    </location>
</feature>
<name>A0A653A8T2_UNCDX</name>
<dbReference type="PROSITE" id="PS50005">
    <property type="entry name" value="TPR"/>
    <property type="match status" value="3"/>
</dbReference>
<accession>A0A653A8T2</accession>
<organism evidence="6">
    <name type="scientific">Uncultured Desulfatiglans sp</name>
    <dbReference type="NCBI Taxonomy" id="1748965"/>
    <lineage>
        <taxon>Bacteria</taxon>
        <taxon>Pseudomonadati</taxon>
        <taxon>Thermodesulfobacteriota</taxon>
        <taxon>Desulfobacteria</taxon>
        <taxon>Desulfatiglandales</taxon>
        <taxon>Desulfatiglandaceae</taxon>
        <taxon>Desulfatiglans</taxon>
        <taxon>environmental samples</taxon>
    </lineage>
</organism>
<dbReference type="PROSITE" id="PS50293">
    <property type="entry name" value="TPR_REGION"/>
    <property type="match status" value="1"/>
</dbReference>